<accession>A0A7X2RU98</accession>
<evidence type="ECO:0000256" key="1">
    <source>
        <dbReference type="SAM" id="MobiDB-lite"/>
    </source>
</evidence>
<protein>
    <submittedName>
        <fullName evidence="2">Uncharacterized protein</fullName>
    </submittedName>
</protein>
<dbReference type="AlphaFoldDB" id="A0A7X2RU98"/>
<reference evidence="2 3" key="1">
    <citation type="submission" date="2019-11" db="EMBL/GenBank/DDBJ databases">
        <title>Pseudmonas karstica sp. nov. and Pseudomonas spelaei sp. nov. from caves.</title>
        <authorList>
            <person name="Zeman M."/>
        </authorList>
    </citation>
    <scope>NUCLEOTIDE SEQUENCE [LARGE SCALE GENOMIC DNA]</scope>
    <source>
        <strain evidence="2 3">CCM 7891</strain>
    </source>
</reference>
<gene>
    <name evidence="2" type="ORF">GIR22_13125</name>
</gene>
<proteinExistence type="predicted"/>
<dbReference type="Proteomes" id="UP000431485">
    <property type="component" value="Unassembled WGS sequence"/>
</dbReference>
<comment type="caution">
    <text evidence="2">The sequence shown here is derived from an EMBL/GenBank/DDBJ whole genome shotgun (WGS) entry which is preliminary data.</text>
</comment>
<dbReference type="OrthoDB" id="9999532at2"/>
<evidence type="ECO:0000313" key="2">
    <source>
        <dbReference type="EMBL" id="MTD20062.1"/>
    </source>
</evidence>
<feature type="region of interest" description="Disordered" evidence="1">
    <location>
        <begin position="14"/>
        <end position="48"/>
    </location>
</feature>
<dbReference type="RefSeq" id="WP_154743737.1">
    <property type="nucleotide sequence ID" value="NZ_JBHSTG010000048.1"/>
</dbReference>
<feature type="compositionally biased region" description="Basic and acidic residues" evidence="1">
    <location>
        <begin position="16"/>
        <end position="28"/>
    </location>
</feature>
<dbReference type="EMBL" id="WLYI01000016">
    <property type="protein sequence ID" value="MTD20062.1"/>
    <property type="molecule type" value="Genomic_DNA"/>
</dbReference>
<sequence>MKWNIAPYMPAPISTFEHRHSEKPETKGRPGSFPGVQHNTQNVQGDSDVWRSPLQLIDRNRPGLGMRYQPSSLSPSTHSLPIQPPFLAFLNQITPDELGTFQKLQGRRPETVDEQNVANKFDRLARGGVEDVRPVRVDYTPKAANKASSMGKLLATAMETITSRDQQIFEMLDGRRPKTKEELSAVEKFEIIEKELQKTLTKHPSEYTHQTIPIETTDLEQILLHEGFPTRRESDVICKLYEGGTLTLEEQIIALKINLLGY</sequence>
<organism evidence="2 3">
    <name type="scientific">Pseudomonas karstica</name>
    <dbReference type="NCBI Taxonomy" id="1055468"/>
    <lineage>
        <taxon>Bacteria</taxon>
        <taxon>Pseudomonadati</taxon>
        <taxon>Pseudomonadota</taxon>
        <taxon>Gammaproteobacteria</taxon>
        <taxon>Pseudomonadales</taxon>
        <taxon>Pseudomonadaceae</taxon>
        <taxon>Pseudomonas</taxon>
    </lineage>
</organism>
<name>A0A7X2RU98_9PSED</name>
<keyword evidence="3" id="KW-1185">Reference proteome</keyword>
<evidence type="ECO:0000313" key="3">
    <source>
        <dbReference type="Proteomes" id="UP000431485"/>
    </source>
</evidence>